<protein>
    <submittedName>
        <fullName evidence="2">Putative tRNA adenosine deaminase-associated protein</fullName>
    </submittedName>
</protein>
<reference evidence="2 3" key="1">
    <citation type="submission" date="2018-02" db="EMBL/GenBank/DDBJ databases">
        <title>Genomic Encyclopedia of Archaeal and Bacterial Type Strains, Phase II (KMG-II): from individual species to whole genera.</title>
        <authorList>
            <person name="Goeker M."/>
        </authorList>
    </citation>
    <scope>NUCLEOTIDE SEQUENCE [LARGE SCALE GENOMIC DNA]</scope>
    <source>
        <strain evidence="2 3">DSM 22857</strain>
    </source>
</reference>
<name>A0A2S6IFB5_9ACTN</name>
<keyword evidence="3" id="KW-1185">Reference proteome</keyword>
<dbReference type="NCBIfam" id="TIGR03941">
    <property type="entry name" value="tRNA_deam_assoc"/>
    <property type="match status" value="1"/>
</dbReference>
<dbReference type="AlphaFoldDB" id="A0A2S6IFB5"/>
<dbReference type="RefSeq" id="WP_104434290.1">
    <property type="nucleotide sequence ID" value="NZ_PTJD01000012.1"/>
</dbReference>
<proteinExistence type="predicted"/>
<dbReference type="InterPro" id="IPR023869">
    <property type="entry name" value="tRNA_Adeno_NH3ase_assoc_put"/>
</dbReference>
<feature type="compositionally biased region" description="Acidic residues" evidence="1">
    <location>
        <begin position="104"/>
        <end position="118"/>
    </location>
</feature>
<dbReference type="OrthoDB" id="3826766at2"/>
<dbReference type="Proteomes" id="UP000239485">
    <property type="component" value="Unassembled WGS sequence"/>
</dbReference>
<evidence type="ECO:0000256" key="1">
    <source>
        <dbReference type="SAM" id="MobiDB-lite"/>
    </source>
</evidence>
<accession>A0A2S6IFB5</accession>
<dbReference type="EMBL" id="PTJD01000012">
    <property type="protein sequence ID" value="PPK92912.1"/>
    <property type="molecule type" value="Genomic_DNA"/>
</dbReference>
<comment type="caution">
    <text evidence="2">The sequence shown here is derived from an EMBL/GenBank/DDBJ whole genome shotgun (WGS) entry which is preliminary data.</text>
</comment>
<organism evidence="2 3">
    <name type="scientific">Kineococcus xinjiangensis</name>
    <dbReference type="NCBI Taxonomy" id="512762"/>
    <lineage>
        <taxon>Bacteria</taxon>
        <taxon>Bacillati</taxon>
        <taxon>Actinomycetota</taxon>
        <taxon>Actinomycetes</taxon>
        <taxon>Kineosporiales</taxon>
        <taxon>Kineosporiaceae</taxon>
        <taxon>Kineococcus</taxon>
    </lineage>
</organism>
<evidence type="ECO:0000313" key="3">
    <source>
        <dbReference type="Proteomes" id="UP000239485"/>
    </source>
</evidence>
<sequence length="181" mass="18682">MPYFTAVLASDSSGWRARDVDVPAGSLEELADVLRAAAAGDSPVLAAIESEDEWFALVRADEGGDVRFFVSDAPAASSGSYGPLFSEELLETDFPRPAAAATADGDEDAEDADGDDPEDGVRPVAELGGEPAWAGDPALLADLGCPADDLVELAERGDDPAAALVEVGERLGCADVMESLR</sequence>
<feature type="region of interest" description="Disordered" evidence="1">
    <location>
        <begin position="93"/>
        <end position="126"/>
    </location>
</feature>
<gene>
    <name evidence="2" type="ORF">CLV92_11288</name>
</gene>
<evidence type="ECO:0000313" key="2">
    <source>
        <dbReference type="EMBL" id="PPK92912.1"/>
    </source>
</evidence>